<accession>A0A3S2U9K3</accession>
<name>A0A3S2U9K3_9BURK</name>
<comment type="caution">
    <text evidence="2">The sequence shown here is derived from an EMBL/GenBank/DDBJ whole genome shotgun (WGS) entry which is preliminary data.</text>
</comment>
<keyword evidence="3" id="KW-1185">Reference proteome</keyword>
<evidence type="ECO:0000313" key="2">
    <source>
        <dbReference type="EMBL" id="RVT82423.1"/>
    </source>
</evidence>
<organism evidence="2 3">
    <name type="scientific">Inhella crocodyli</name>
    <dbReference type="NCBI Taxonomy" id="2499851"/>
    <lineage>
        <taxon>Bacteria</taxon>
        <taxon>Pseudomonadati</taxon>
        <taxon>Pseudomonadota</taxon>
        <taxon>Betaproteobacteria</taxon>
        <taxon>Burkholderiales</taxon>
        <taxon>Sphaerotilaceae</taxon>
        <taxon>Inhella</taxon>
    </lineage>
</organism>
<keyword evidence="1" id="KW-0732">Signal</keyword>
<feature type="signal peptide" evidence="1">
    <location>
        <begin position="1"/>
        <end position="23"/>
    </location>
</feature>
<evidence type="ECO:0000256" key="1">
    <source>
        <dbReference type="SAM" id="SignalP"/>
    </source>
</evidence>
<protein>
    <recommendedName>
        <fullName evidence="4">DUF2059 domain-containing protein</fullName>
    </recommendedName>
</protein>
<gene>
    <name evidence="2" type="ORF">EOD73_16965</name>
</gene>
<feature type="chain" id="PRO_5018587964" description="DUF2059 domain-containing protein" evidence="1">
    <location>
        <begin position="24"/>
        <end position="159"/>
    </location>
</feature>
<dbReference type="EMBL" id="SACM01000006">
    <property type="protein sequence ID" value="RVT82423.1"/>
    <property type="molecule type" value="Genomic_DNA"/>
</dbReference>
<dbReference type="AlphaFoldDB" id="A0A3S2U9K3"/>
<sequence length="159" mass="17146">MSIAKCTSAVSAALVIVTMPVNAATNLVDGLAAVYKSGPARVVAYCKEASPESHAELETEFVSMNRRMAEAVEPILAANASELDSVSEKEAAALEAFAEELGNRMLQAAKSYDPHKYCKWLSTSLRGTTVEKLRATIQQSMDRYAEKAKRSVTQSGARE</sequence>
<evidence type="ECO:0008006" key="4">
    <source>
        <dbReference type="Google" id="ProtNLM"/>
    </source>
</evidence>
<dbReference type="Proteomes" id="UP000288587">
    <property type="component" value="Unassembled WGS sequence"/>
</dbReference>
<dbReference type="RefSeq" id="WP_127684231.1">
    <property type="nucleotide sequence ID" value="NZ_SACM01000006.1"/>
</dbReference>
<evidence type="ECO:0000313" key="3">
    <source>
        <dbReference type="Proteomes" id="UP000288587"/>
    </source>
</evidence>
<proteinExistence type="predicted"/>
<reference evidence="2 3" key="1">
    <citation type="submission" date="2019-01" db="EMBL/GenBank/DDBJ databases">
        <authorList>
            <person name="Chen W.-M."/>
        </authorList>
    </citation>
    <scope>NUCLEOTIDE SEQUENCE [LARGE SCALE GENOMIC DNA]</scope>
    <source>
        <strain evidence="2 3">CCP-18</strain>
    </source>
</reference>